<proteinExistence type="predicted"/>
<dbReference type="Proteomes" id="UP000010959">
    <property type="component" value="Unassembled WGS sequence"/>
</dbReference>
<dbReference type="PATRIC" id="fig|993516.3.peg.416"/>
<gene>
    <name evidence="2" type="ORF">RBSWK_00380</name>
</gene>
<feature type="compositionally biased region" description="Low complexity" evidence="1">
    <location>
        <begin position="36"/>
        <end position="45"/>
    </location>
</feature>
<evidence type="ECO:0000313" key="2">
    <source>
        <dbReference type="EMBL" id="ELP35670.1"/>
    </source>
</evidence>
<sequence length="1765" mass="194206">MSPAKKKSGQSTKAATKTSSSKATTKPKAVKKATQKKTAPAPGTTQSKAGKKPVSKKPVAKRCAEQIRTDAQLAAGGMVHVHSKVDTNATEKVVARRYTGAALGDQVVVRLSADRLGPAEDLAMEYLGLKPDGESKPIALRSRQAMGFASWALITHPENARDALDLVKRIKAAARKAKSKPGHAMDSFVEMAGELNRSVRHFLPPFWEEAARIYKDLGNTTYAGRAIGKALEAERVHALDVDPHRRRDAVLEFTLSGCLSGKALSEYTRDLANQFAPEEAFETLMDLMVRRTMGGMPPMATAAKDLAKFAKAAGRNPDEEVDSFLQNVISSPAMSRTSMQFWKSVKKNVARLVGADDAFGVWLLAHTDPQASYQGDSPVWEWLNLLDEWNVLPLLGKPASELPAGVEIPGGRAGWIGRLASVETSPQPRLFDLISLAADAIRDEAVPIPLNGRGYYGGVLDADALEWMLELKLPIGQFHEHRAISFEGWLRAEVDHERRNSQLSHLIADERFGPKVYPAFPELVTFTGSVRERRSYGRTLAAQRSFEQAAANHDAVRELWWRFLDNHLQKLEQGGLYDAETSLNALVRCAGSTTGEQFPELEKRLKKIDMVAVLQRTLAAGVLDEFGWPALDAFGDEQALPVNSRRHVVVDTSFPFVTLLVNGKVESIGPTGHRTLGEFQLGKDQYVQTIIPVGDDAVIGLQDTSAGYQNQIAWLSEGGKGQKTDQYFYGLDIEMLLPHDGGVFYGSRVLMPGDQSLPSSHHWFSDGERFWTLKNRYQVWNEFDSSDDTPNKPTASLQEIDPITGKPIRDSIPPWFEDQAPHGGMVNWQMSHWLPAPPEIKQSPLGVADGKFGFRVVQRRDHRYESRGIDGREIVLTSPPVQGGGITFATAIIDKPATDSHWYVSNGEELVDADSGMKIANLSGNVTRYCEGQPMKLPTLFYHYYQVRCAGSSAKLRKISLKQAKQLFEAGAIEHEALKIKVDPKNPDLNREAGAAAVQKFLAKAPPRLVKGIARISRIAAVEKLSLDKLISKVDGTADDAKQAKKLASTQTAADPLNDQAVRNGLTELQIPLDSIQVPTSSYGAHRNALSPEQLVAATKFFAGGEVEKQPRGQGVFFGLIDDAASAVWKAFWDNAHRGADDGVPPKQRIAGPYQDALRFVADCGILDLPGKMVVHVAEVPDEAVAKRLAKAGKGLDDDRAVAFIEGKTRHLAYKIHSYMADRVVVLSYSESGEPKPPKSYAIIDSAPLRKRWTGNSVRHFLEAVSNVETLPLVSTEKLANAAETLGVSPIEVALGWMANFRTVHYGQEKLTKELRAHYGWKVNEIKTAVTAADADPVPLSILANGCRRDCVGALGKNIDRCFDFMVEAWKETQKASVQLPTKVIGQLQNLRGGYFRFDIKLFSEFLADPLSSPVLMTRELEFGYSKQRHREVLEGSLNPPLTFSLGEALPILPAAIRYLNYSLPHGDPARTKIPALIDAVRDHLLNPKTALPMGCSRTQPYRADQETDVEGTIETFSTMITKCQPAPGGFHTFDSGLVVGAILPPAVDMWFRPAQLQNESDAGALHVAAALTFDWETDGTQHLHFADFTRIMRSDEMTRIADHNRQPTLTVGAWEQDPRVSSPETVNVAAKKCKLSEDAATLYLQLLALPDCTAVNIKSWNDWTTARFKKASEELVAGEYVVSAKRSRAGRDVFLPGGWEALKLPNLPIETWKLPLFGYTNSEPLRGGYASLIVCPRTLPDQFAMAWQRIEDGDTPKYEEEMPG</sequence>
<evidence type="ECO:0008006" key="4">
    <source>
        <dbReference type="Google" id="ProtNLM"/>
    </source>
</evidence>
<comment type="caution">
    <text evidence="2">The sequence shown here is derived from an EMBL/GenBank/DDBJ whole genome shotgun (WGS) entry which is preliminary data.</text>
</comment>
<reference evidence="2 3" key="1">
    <citation type="journal article" date="2013" name="Mar. Genomics">
        <title>Expression of sulfatases in Rhodopirellula baltica and the diversity of sulfatases in the genus Rhodopirellula.</title>
        <authorList>
            <person name="Wegner C.E."/>
            <person name="Richter-Heitmann T."/>
            <person name="Klindworth A."/>
            <person name="Klockow C."/>
            <person name="Richter M."/>
            <person name="Achstetter T."/>
            <person name="Glockner F.O."/>
            <person name="Harder J."/>
        </authorList>
    </citation>
    <scope>NUCLEOTIDE SEQUENCE [LARGE SCALE GENOMIC DNA]</scope>
    <source>
        <strain evidence="2 3">SWK14</strain>
    </source>
</reference>
<dbReference type="RefSeq" id="WP_007335751.1">
    <property type="nucleotide sequence ID" value="NZ_AMWG01000008.1"/>
</dbReference>
<name>L7CP96_RHOBT</name>
<accession>L7CP96</accession>
<evidence type="ECO:0000313" key="3">
    <source>
        <dbReference type="Proteomes" id="UP000010959"/>
    </source>
</evidence>
<feature type="compositionally biased region" description="Basic residues" evidence="1">
    <location>
        <begin position="49"/>
        <end position="60"/>
    </location>
</feature>
<feature type="compositionally biased region" description="Low complexity" evidence="1">
    <location>
        <begin position="9"/>
        <end position="27"/>
    </location>
</feature>
<evidence type="ECO:0000256" key="1">
    <source>
        <dbReference type="SAM" id="MobiDB-lite"/>
    </source>
</evidence>
<dbReference type="EMBL" id="AMWG01000008">
    <property type="protein sequence ID" value="ELP35670.1"/>
    <property type="molecule type" value="Genomic_DNA"/>
</dbReference>
<organism evidence="2 3">
    <name type="scientific">Rhodopirellula baltica SWK14</name>
    <dbReference type="NCBI Taxonomy" id="993516"/>
    <lineage>
        <taxon>Bacteria</taxon>
        <taxon>Pseudomonadati</taxon>
        <taxon>Planctomycetota</taxon>
        <taxon>Planctomycetia</taxon>
        <taxon>Pirellulales</taxon>
        <taxon>Pirellulaceae</taxon>
        <taxon>Rhodopirellula</taxon>
    </lineage>
</organism>
<protein>
    <recommendedName>
        <fullName evidence="4">DNA-binding protein</fullName>
    </recommendedName>
</protein>
<feature type="region of interest" description="Disordered" evidence="1">
    <location>
        <begin position="1"/>
        <end position="63"/>
    </location>
</feature>